<dbReference type="InterPro" id="IPR005123">
    <property type="entry name" value="Oxoglu/Fe-dep_dioxygenase_dom"/>
</dbReference>
<accession>A0A2S3H9C6</accession>
<protein>
    <recommendedName>
        <fullName evidence="5">2-oxoglutarate-dependent dioxygenase DAO</fullName>
    </recommendedName>
    <alternativeName>
        <fullName evidence="6">Protein DIOXYGENASE FOR AUXIN OXIDATION</fullName>
    </alternativeName>
</protein>
<proteinExistence type="inferred from homology"/>
<dbReference type="GO" id="GO:0051213">
    <property type="term" value="F:dioxygenase activity"/>
    <property type="evidence" value="ECO:0007669"/>
    <property type="project" value="UniProtKB-KW"/>
</dbReference>
<dbReference type="SUPFAM" id="SSF51197">
    <property type="entry name" value="Clavaminate synthase-like"/>
    <property type="match status" value="1"/>
</dbReference>
<keyword evidence="3" id="KW-0223">Dioxygenase</keyword>
<dbReference type="InterPro" id="IPR027443">
    <property type="entry name" value="IPNS-like_sf"/>
</dbReference>
<keyword evidence="7" id="KW-0408">Iron</keyword>
<feature type="domain" description="Fe2OG dioxygenase" evidence="8">
    <location>
        <begin position="168"/>
        <end position="268"/>
    </location>
</feature>
<evidence type="ECO:0000256" key="6">
    <source>
        <dbReference type="ARBA" id="ARBA00076740"/>
    </source>
</evidence>
<dbReference type="FunFam" id="2.60.120.330:FF:000017">
    <property type="entry name" value="2-oxoglutarate-dependent dioxygenase DAO"/>
    <property type="match status" value="1"/>
</dbReference>
<dbReference type="Proteomes" id="UP000243499">
    <property type="component" value="Chromosome 3"/>
</dbReference>
<dbReference type="InterPro" id="IPR044861">
    <property type="entry name" value="IPNS-like_FE2OG_OXY"/>
</dbReference>
<evidence type="ECO:0000313" key="9">
    <source>
        <dbReference type="EMBL" id="PAN17990.1"/>
    </source>
</evidence>
<evidence type="ECO:0000256" key="7">
    <source>
        <dbReference type="RuleBase" id="RU003682"/>
    </source>
</evidence>
<dbReference type="InterPro" id="IPR050231">
    <property type="entry name" value="Iron_ascorbate_oxido_reductase"/>
</dbReference>
<dbReference type="Gene3D" id="2.60.120.330">
    <property type="entry name" value="B-lactam Antibiotic, Isopenicillin N Synthase, Chain"/>
    <property type="match status" value="1"/>
</dbReference>
<evidence type="ECO:0000256" key="2">
    <source>
        <dbReference type="ARBA" id="ARBA00022723"/>
    </source>
</evidence>
<name>A0A2S3H9C6_9POAL</name>
<evidence type="ECO:0000256" key="3">
    <source>
        <dbReference type="ARBA" id="ARBA00022964"/>
    </source>
</evidence>
<evidence type="ECO:0000256" key="4">
    <source>
        <dbReference type="ARBA" id="ARBA00054658"/>
    </source>
</evidence>
<evidence type="ECO:0000256" key="5">
    <source>
        <dbReference type="ARBA" id="ARBA00074102"/>
    </source>
</evidence>
<evidence type="ECO:0000259" key="8">
    <source>
        <dbReference type="PROSITE" id="PS51471"/>
    </source>
</evidence>
<keyword evidence="7" id="KW-0560">Oxidoreductase</keyword>
<dbReference type="GO" id="GO:0046872">
    <property type="term" value="F:metal ion binding"/>
    <property type="evidence" value="ECO:0007669"/>
    <property type="project" value="UniProtKB-KW"/>
</dbReference>
<reference evidence="9" key="1">
    <citation type="submission" date="2018-04" db="EMBL/GenBank/DDBJ databases">
        <title>WGS assembly of Panicum hallii.</title>
        <authorList>
            <person name="Lovell J."/>
            <person name="Jenkins J."/>
            <person name="Lowry D."/>
            <person name="Mamidi S."/>
            <person name="Sreedasyam A."/>
            <person name="Weng X."/>
            <person name="Barry K."/>
            <person name="Bonette J."/>
            <person name="Campitelli B."/>
            <person name="Daum C."/>
            <person name="Gordon S."/>
            <person name="Gould B."/>
            <person name="Lipzen A."/>
            <person name="Macqueen A."/>
            <person name="Palacio-Mejia J."/>
            <person name="Plott C."/>
            <person name="Shakirov E."/>
            <person name="Shu S."/>
            <person name="Yoshinaga Y."/>
            <person name="Zane M."/>
            <person name="Rokhsar D."/>
            <person name="Grimwood J."/>
            <person name="Schmutz J."/>
            <person name="Juenger T."/>
        </authorList>
    </citation>
    <scope>NUCLEOTIDE SEQUENCE [LARGE SCALE GENOMIC DNA]</scope>
    <source>
        <strain evidence="9">FIL2</strain>
    </source>
</reference>
<organism evidence="9">
    <name type="scientific">Panicum hallii</name>
    <dbReference type="NCBI Taxonomy" id="206008"/>
    <lineage>
        <taxon>Eukaryota</taxon>
        <taxon>Viridiplantae</taxon>
        <taxon>Streptophyta</taxon>
        <taxon>Embryophyta</taxon>
        <taxon>Tracheophyta</taxon>
        <taxon>Spermatophyta</taxon>
        <taxon>Magnoliopsida</taxon>
        <taxon>Liliopsida</taxon>
        <taxon>Poales</taxon>
        <taxon>Poaceae</taxon>
        <taxon>PACMAD clade</taxon>
        <taxon>Panicoideae</taxon>
        <taxon>Panicodae</taxon>
        <taxon>Paniceae</taxon>
        <taxon>Panicinae</taxon>
        <taxon>Panicum</taxon>
        <taxon>Panicum sect. Panicum</taxon>
    </lineage>
</organism>
<dbReference type="Pfam" id="PF03171">
    <property type="entry name" value="2OG-FeII_Oxy"/>
    <property type="match status" value="1"/>
</dbReference>
<gene>
    <name evidence="9" type="ORF">PAHAL_3G170300</name>
</gene>
<dbReference type="PANTHER" id="PTHR47990">
    <property type="entry name" value="2-OXOGLUTARATE (2OG) AND FE(II)-DEPENDENT OXYGENASE SUPERFAMILY PROTEIN-RELATED"/>
    <property type="match status" value="1"/>
</dbReference>
<dbReference type="EMBL" id="CM008048">
    <property type="protein sequence ID" value="PAN17990.1"/>
    <property type="molecule type" value="Genomic_DNA"/>
</dbReference>
<dbReference type="PRINTS" id="PR00682">
    <property type="entry name" value="IPNSYNTHASE"/>
</dbReference>
<comment type="function">
    <text evidence="4">2-oxoglutarate-dependent dioxygenase essential for auxin catabolism and maintenance of auxin homeostasis in reproductive organs. Catalyzes the irreversible oxidation of indole-3-acetic acid (IAA) to the biologically inactive 2-oxoindole-3-acetic acid (OxIAA).</text>
</comment>
<comment type="similarity">
    <text evidence="1 7">Belongs to the iron/ascorbate-dependent oxidoreductase family.</text>
</comment>
<dbReference type="AlphaFoldDB" id="A0A2S3H9C6"/>
<evidence type="ECO:0000256" key="1">
    <source>
        <dbReference type="ARBA" id="ARBA00008056"/>
    </source>
</evidence>
<keyword evidence="2 7" id="KW-0479">Metal-binding</keyword>
<dbReference type="Gramene" id="PAN17990">
    <property type="protein sequence ID" value="PAN17990"/>
    <property type="gene ID" value="PAHAL_3G170300"/>
</dbReference>
<dbReference type="PROSITE" id="PS51471">
    <property type="entry name" value="FE2OG_OXY"/>
    <property type="match status" value="1"/>
</dbReference>
<sequence>MGTDAMQLPKIDFSGVDPSAPGTGTWSAVRAQVMDALATFGCFDADFPALTPEQRAALFDGAVRLLFALPVDAKRRNYHGADKPFHGYLGGIPGYDGYESLAIVDGTKPEPVRDFAGLMWPDGGSNDGFCNAVHGVAARIFELEEAVRRMVMEGLGVAKYHDALSASTWHLFRMSEYQAPSAAEKTVRFGSHQDTNLLSIVCQHEVEGLEMQTRDGQWVLVKPSPTSLVVMVGQALRAWTNDRLHAPFHRISVAGDVTRYSAMLFSVPNFKIQAPDELVDDEHPPRFKPHDNNDYIRYCVSEEGARQEDKLKAFCGV</sequence>